<dbReference type="PANTHER" id="PTHR11575">
    <property type="entry name" value="5'-NUCLEOTIDASE-RELATED"/>
    <property type="match status" value="1"/>
</dbReference>
<dbReference type="SUPFAM" id="SSF56300">
    <property type="entry name" value="Metallo-dependent phosphatases"/>
    <property type="match status" value="1"/>
</dbReference>
<keyword evidence="3" id="KW-0547">Nucleotide-binding</keyword>
<proteinExistence type="inferred from homology"/>
<sequence>MRLLHTSDLHGAVRGFDYLADRPSEVIGLSRTATLIEAARREAADNHTACLLFDTGDLLQGNAICDLAAEADCAQNRIKQEQFKLDGGKSAAPPQTHPIVAAMNALGYDAMTIGNHDLDYGADAMVTALHEADFPVVAANLFRKTDSGEASPGPFPPRVMLSRTAIDENGREHTLNIAVIGCLPPQTLNWNHDSAASFVITDMFTEVHRQATAARAEGADLVIALAHTGLDSDSPGAMSENAARALAGLAEIDAVLAGHSHLPFPPPQDKSQPGAADLAPASALGENGLIHGTPITNPGAWGAYLGVIDLCLMRNDSSPGKGWRVTSARASLRPITERDPSGRLMHVTAEDSHLLTLSQPAHTQARWMLGQVLGKTTVPLQSYFSLVCSDAALELIGQAKRNHLRECLRGTPDEGLPVLAAVSSLKTGRRGGPEHFVDIPPGPLTRRNVSDLLFYKNNFCALRVTGAFLRNWLEISASLFARLTPGKALDGPLFLDGVPGYAFDVLHGLTYEIDLSSPARFNTKGRLIDPAASRVHDIRHLGKPIGVDDVFAVATHSYRLFGVGFPEMTKIAHAELMFEEKTSNRTILTRYIREMGTVSPVADPVWRFTPQGGASARFLTGPAARAHLGEAGLPALEDIGNDARGFAIFRVTL</sequence>
<evidence type="ECO:0000256" key="2">
    <source>
        <dbReference type="ARBA" id="ARBA00022729"/>
    </source>
</evidence>
<dbReference type="PANTHER" id="PTHR11575:SF6">
    <property type="entry name" value="2',3'-CYCLIC-NUCLEOTIDE 2'-PHOSPHODIESTERASE_3'-NUCLEOTIDASE"/>
    <property type="match status" value="1"/>
</dbReference>
<protein>
    <submittedName>
        <fullName evidence="6">5'-nucleotidase C-terminal domain-containing protein</fullName>
    </submittedName>
</protein>
<dbReference type="InterPro" id="IPR008334">
    <property type="entry name" value="5'-Nucleotdase_C"/>
</dbReference>
<organism evidence="6 7">
    <name type="scientific">Rhodalgimonas zhirmunskyi</name>
    <dbReference type="NCBI Taxonomy" id="2964767"/>
    <lineage>
        <taxon>Bacteria</taxon>
        <taxon>Pseudomonadati</taxon>
        <taxon>Pseudomonadota</taxon>
        <taxon>Alphaproteobacteria</taxon>
        <taxon>Rhodobacterales</taxon>
        <taxon>Roseobacteraceae</taxon>
        <taxon>Rhodalgimonas</taxon>
    </lineage>
</organism>
<dbReference type="GO" id="GO:0046872">
    <property type="term" value="F:metal ion binding"/>
    <property type="evidence" value="ECO:0007669"/>
    <property type="project" value="InterPro"/>
</dbReference>
<gene>
    <name evidence="6" type="ORF">NOI20_08660</name>
</gene>
<dbReference type="RefSeq" id="WP_317625792.1">
    <property type="nucleotide sequence ID" value="NZ_JANFFA010000002.1"/>
</dbReference>
<reference evidence="6" key="1">
    <citation type="submission" date="2022-07" db="EMBL/GenBank/DDBJ databases">
        <authorList>
            <person name="Otstavnykh N."/>
            <person name="Isaeva M."/>
            <person name="Bystritskaya E."/>
        </authorList>
    </citation>
    <scope>NUCLEOTIDE SEQUENCE</scope>
    <source>
        <strain evidence="6">10Alg 79</strain>
    </source>
</reference>
<accession>A0AAJ1X5Z9</accession>
<keyword evidence="7" id="KW-1185">Reference proteome</keyword>
<dbReference type="GO" id="GO:0016788">
    <property type="term" value="F:hydrolase activity, acting on ester bonds"/>
    <property type="evidence" value="ECO:0007669"/>
    <property type="project" value="InterPro"/>
</dbReference>
<dbReference type="GO" id="GO:0009166">
    <property type="term" value="P:nucleotide catabolic process"/>
    <property type="evidence" value="ECO:0007669"/>
    <property type="project" value="InterPro"/>
</dbReference>
<dbReference type="Pfam" id="PF00149">
    <property type="entry name" value="Metallophos"/>
    <property type="match status" value="1"/>
</dbReference>
<keyword evidence="3" id="KW-0378">Hydrolase</keyword>
<feature type="domain" description="Calcineurin-like phosphoesterase" evidence="4">
    <location>
        <begin position="1"/>
        <end position="262"/>
    </location>
</feature>
<dbReference type="InterPro" id="IPR006146">
    <property type="entry name" value="5'-Nucleotdase_CS"/>
</dbReference>
<evidence type="ECO:0000259" key="5">
    <source>
        <dbReference type="Pfam" id="PF02872"/>
    </source>
</evidence>
<dbReference type="Pfam" id="PF02872">
    <property type="entry name" value="5_nucleotid_C"/>
    <property type="match status" value="1"/>
</dbReference>
<dbReference type="GO" id="GO:0000166">
    <property type="term" value="F:nucleotide binding"/>
    <property type="evidence" value="ECO:0007669"/>
    <property type="project" value="UniProtKB-KW"/>
</dbReference>
<feature type="domain" description="5'-Nucleotidase C-terminal" evidence="5">
    <location>
        <begin position="438"/>
        <end position="564"/>
    </location>
</feature>
<keyword evidence="2" id="KW-0732">Signal</keyword>
<dbReference type="Gene3D" id="3.60.21.10">
    <property type="match status" value="1"/>
</dbReference>
<evidence type="ECO:0000259" key="4">
    <source>
        <dbReference type="Pfam" id="PF00149"/>
    </source>
</evidence>
<dbReference type="EMBL" id="JANFFA010000002">
    <property type="protein sequence ID" value="MDQ2094179.1"/>
    <property type="molecule type" value="Genomic_DNA"/>
</dbReference>
<dbReference type="PROSITE" id="PS00785">
    <property type="entry name" value="5_NUCLEOTIDASE_1"/>
    <property type="match status" value="1"/>
</dbReference>
<comment type="caution">
    <text evidence="6">The sequence shown here is derived from an EMBL/GenBank/DDBJ whole genome shotgun (WGS) entry which is preliminary data.</text>
</comment>
<dbReference type="PRINTS" id="PR01607">
    <property type="entry name" value="APYRASEFAMLY"/>
</dbReference>
<comment type="similarity">
    <text evidence="1 3">Belongs to the 5'-nucleotidase family.</text>
</comment>
<dbReference type="InterPro" id="IPR036907">
    <property type="entry name" value="5'-Nucleotdase_C_sf"/>
</dbReference>
<dbReference type="InterPro" id="IPR029052">
    <property type="entry name" value="Metallo-depent_PP-like"/>
</dbReference>
<evidence type="ECO:0000313" key="6">
    <source>
        <dbReference type="EMBL" id="MDQ2094179.1"/>
    </source>
</evidence>
<dbReference type="InterPro" id="IPR006179">
    <property type="entry name" value="5_nucleotidase/apyrase"/>
</dbReference>
<dbReference type="InterPro" id="IPR004843">
    <property type="entry name" value="Calcineurin-like_PHP"/>
</dbReference>
<dbReference type="Proteomes" id="UP001227162">
    <property type="component" value="Unassembled WGS sequence"/>
</dbReference>
<dbReference type="GO" id="GO:0030288">
    <property type="term" value="C:outer membrane-bounded periplasmic space"/>
    <property type="evidence" value="ECO:0007669"/>
    <property type="project" value="TreeGrafter"/>
</dbReference>
<evidence type="ECO:0000256" key="3">
    <source>
        <dbReference type="RuleBase" id="RU362119"/>
    </source>
</evidence>
<dbReference type="AlphaFoldDB" id="A0AAJ1X5Z9"/>
<reference evidence="6" key="2">
    <citation type="submission" date="2023-04" db="EMBL/GenBank/DDBJ databases">
        <title>'Rhodoalgimonas zhirmunskyi' gen. nov., isolated from a red alga.</title>
        <authorList>
            <person name="Nedashkovskaya O.I."/>
            <person name="Otstavnykh N.Y."/>
            <person name="Bystritskaya E.P."/>
            <person name="Balabanova L.A."/>
            <person name="Isaeva M.P."/>
        </authorList>
    </citation>
    <scope>NUCLEOTIDE SEQUENCE</scope>
    <source>
        <strain evidence="6">10Alg 79</strain>
    </source>
</reference>
<dbReference type="Gene3D" id="3.90.780.10">
    <property type="entry name" value="5'-Nucleotidase, C-terminal domain"/>
    <property type="match status" value="1"/>
</dbReference>
<evidence type="ECO:0000313" key="7">
    <source>
        <dbReference type="Proteomes" id="UP001227162"/>
    </source>
</evidence>
<dbReference type="SUPFAM" id="SSF55816">
    <property type="entry name" value="5'-nucleotidase (syn. UDP-sugar hydrolase), C-terminal domain"/>
    <property type="match status" value="1"/>
</dbReference>
<name>A0AAJ1X5Z9_9RHOB</name>
<evidence type="ECO:0000256" key="1">
    <source>
        <dbReference type="ARBA" id="ARBA00006654"/>
    </source>
</evidence>